<keyword evidence="5" id="KW-1185">Reference proteome</keyword>
<dbReference type="CDD" id="cd02961">
    <property type="entry name" value="PDI_a_family"/>
    <property type="match status" value="1"/>
</dbReference>
<dbReference type="GO" id="GO:0003756">
    <property type="term" value="F:protein disulfide isomerase activity"/>
    <property type="evidence" value="ECO:0007669"/>
    <property type="project" value="TreeGrafter"/>
</dbReference>
<dbReference type="GO" id="GO:0005783">
    <property type="term" value="C:endoplasmic reticulum"/>
    <property type="evidence" value="ECO:0007669"/>
    <property type="project" value="TreeGrafter"/>
</dbReference>
<comment type="similarity">
    <text evidence="1">Belongs to the protein disulfide isomerase family.</text>
</comment>
<dbReference type="GO" id="GO:0034976">
    <property type="term" value="P:response to endoplasmic reticulum stress"/>
    <property type="evidence" value="ECO:0007669"/>
    <property type="project" value="TreeGrafter"/>
</dbReference>
<feature type="domain" description="Thioredoxin" evidence="3">
    <location>
        <begin position="30"/>
        <end position="117"/>
    </location>
</feature>
<sequence>MYSTGNYLRFICAAALAVSPSFGWTFTASSELDALIRSQEGTLVAFVMPNLAACKKLEPQWDIVREKEPAAAAVVDCSAEPEYCLAQDVRTHPAVRLYFPDGTYRRYRGPRKADGILPFFGRARQRAWLSPPADSASFLDSDPVAILALFPAKESGGDNSALLHESYADAAYRYGDRYSFGLRVVEDVGEGFRLKCQNNRDKMAYETADLSKVSAIDRFMGKSMVHYFPSSEADREAYVATVRPLAKRYKEYLNFLTVDPDEYPDMAASLGHVRGARGVLAVQNPHTWQAFPFDEGAQITAAAVEEFIMGISRGEVEAWDGREKERGAKGARSAHDEL</sequence>
<protein>
    <recommendedName>
        <fullName evidence="3">Thioredoxin domain-containing protein</fullName>
    </recommendedName>
</protein>
<feature type="region of interest" description="Disordered" evidence="2">
    <location>
        <begin position="319"/>
        <end position="338"/>
    </location>
</feature>
<evidence type="ECO:0000256" key="2">
    <source>
        <dbReference type="SAM" id="MobiDB-lite"/>
    </source>
</evidence>
<evidence type="ECO:0000259" key="3">
    <source>
        <dbReference type="Pfam" id="PF00085"/>
    </source>
</evidence>
<dbReference type="Pfam" id="PF00085">
    <property type="entry name" value="Thioredoxin"/>
    <property type="match status" value="1"/>
</dbReference>
<gene>
    <name evidence="4" type="ORF">DNG_06300</name>
</gene>
<organism evidence="4 5">
    <name type="scientific">Cephalotrichum gorgonifer</name>
    <dbReference type="NCBI Taxonomy" id="2041049"/>
    <lineage>
        <taxon>Eukaryota</taxon>
        <taxon>Fungi</taxon>
        <taxon>Dikarya</taxon>
        <taxon>Ascomycota</taxon>
        <taxon>Pezizomycotina</taxon>
        <taxon>Sordariomycetes</taxon>
        <taxon>Hypocreomycetidae</taxon>
        <taxon>Microascales</taxon>
        <taxon>Microascaceae</taxon>
        <taxon>Cephalotrichum</taxon>
    </lineage>
</organism>
<evidence type="ECO:0000313" key="4">
    <source>
        <dbReference type="EMBL" id="SPO03617.1"/>
    </source>
</evidence>
<dbReference type="InterPro" id="IPR036249">
    <property type="entry name" value="Thioredoxin-like_sf"/>
</dbReference>
<dbReference type="AlphaFoldDB" id="A0AAE8SX53"/>
<comment type="caution">
    <text evidence="4">The sequence shown here is derived from an EMBL/GenBank/DDBJ whole genome shotgun (WGS) entry which is preliminary data.</text>
</comment>
<name>A0AAE8SX53_9PEZI</name>
<dbReference type="EMBL" id="ONZQ02000008">
    <property type="protein sequence ID" value="SPO03617.1"/>
    <property type="molecule type" value="Genomic_DNA"/>
</dbReference>
<dbReference type="Proteomes" id="UP001187682">
    <property type="component" value="Unassembled WGS sequence"/>
</dbReference>
<dbReference type="CDD" id="cd02982">
    <property type="entry name" value="PDI_b'_family"/>
    <property type="match status" value="1"/>
</dbReference>
<dbReference type="Gene3D" id="3.40.30.10">
    <property type="entry name" value="Glutaredoxin"/>
    <property type="match status" value="2"/>
</dbReference>
<dbReference type="GO" id="GO:0006457">
    <property type="term" value="P:protein folding"/>
    <property type="evidence" value="ECO:0007669"/>
    <property type="project" value="TreeGrafter"/>
</dbReference>
<accession>A0AAE8SX53</accession>
<reference evidence="4" key="1">
    <citation type="submission" date="2018-03" db="EMBL/GenBank/DDBJ databases">
        <authorList>
            <person name="Guldener U."/>
        </authorList>
    </citation>
    <scope>NUCLEOTIDE SEQUENCE</scope>
</reference>
<dbReference type="PANTHER" id="PTHR18929">
    <property type="entry name" value="PROTEIN DISULFIDE ISOMERASE"/>
    <property type="match status" value="1"/>
</dbReference>
<dbReference type="InterPro" id="IPR013766">
    <property type="entry name" value="Thioredoxin_domain"/>
</dbReference>
<evidence type="ECO:0000313" key="5">
    <source>
        <dbReference type="Proteomes" id="UP001187682"/>
    </source>
</evidence>
<dbReference type="SUPFAM" id="SSF52833">
    <property type="entry name" value="Thioredoxin-like"/>
    <property type="match status" value="2"/>
</dbReference>
<evidence type="ECO:0000256" key="1">
    <source>
        <dbReference type="ARBA" id="ARBA00006347"/>
    </source>
</evidence>
<proteinExistence type="inferred from homology"/>